<accession>A0A4Y2V3F5</accession>
<gene>
    <name evidence="1" type="ORF">AVEN_81003_1</name>
</gene>
<comment type="caution">
    <text evidence="1">The sequence shown here is derived from an EMBL/GenBank/DDBJ whole genome shotgun (WGS) entry which is preliminary data.</text>
</comment>
<dbReference type="EMBL" id="BGPR01042003">
    <property type="protein sequence ID" value="GBO18380.1"/>
    <property type="molecule type" value="Genomic_DNA"/>
</dbReference>
<keyword evidence="2" id="KW-1185">Reference proteome</keyword>
<protein>
    <submittedName>
        <fullName evidence="1">Uncharacterized protein</fullName>
    </submittedName>
</protein>
<name>A0A4Y2V3F5_ARAVE</name>
<evidence type="ECO:0000313" key="1">
    <source>
        <dbReference type="EMBL" id="GBO18380.1"/>
    </source>
</evidence>
<organism evidence="1 2">
    <name type="scientific">Araneus ventricosus</name>
    <name type="common">Orbweaver spider</name>
    <name type="synonym">Epeira ventricosa</name>
    <dbReference type="NCBI Taxonomy" id="182803"/>
    <lineage>
        <taxon>Eukaryota</taxon>
        <taxon>Metazoa</taxon>
        <taxon>Ecdysozoa</taxon>
        <taxon>Arthropoda</taxon>
        <taxon>Chelicerata</taxon>
        <taxon>Arachnida</taxon>
        <taxon>Araneae</taxon>
        <taxon>Araneomorphae</taxon>
        <taxon>Entelegynae</taxon>
        <taxon>Araneoidea</taxon>
        <taxon>Araneidae</taxon>
        <taxon>Araneus</taxon>
    </lineage>
</organism>
<dbReference type="AlphaFoldDB" id="A0A4Y2V3F5"/>
<proteinExistence type="predicted"/>
<dbReference type="OrthoDB" id="6431550at2759"/>
<evidence type="ECO:0000313" key="2">
    <source>
        <dbReference type="Proteomes" id="UP000499080"/>
    </source>
</evidence>
<sequence>MEKPLSFVSKLSLEEMALRRVVANLWIASDILPAFLQPPFKRYPEDEDEEEWLSFDEDRIQNIEEGRETVEKVKAKVSNLVIPESLKKRMMHIVKPIGSDILKWKTQNEKLLSNTYEHLDVHILGQLRWTCTGAVDYKKTAERLICLKLLSIVNRYKLACLFCLGNYIPFLWEELPEKNKSYFYDERCILPIQMEFYWAYVLKGEESKLDDTLRRLYRSANLTFHQYAFGISARKGNKAATEHFFQKLTCEERGDFLISTACNVVFKRCTQDGPSLSSEFPNEKISDVLCYLLSVMSPEQQMRVFKKDPAEVLSCFLDWPLQDLFLDVADIIWTIPREASHNPVEAYILQNIAFGSYYFPDLIQKFFLRIPREFREHFLFAFGTLFSISSFKEDADTLKVVFRNIDHEGRAELASSYWCLHLLEGLISQDNWHLFELCLREAAHSKEDRERMKEAIISHLPEYLKCSRLKRCFELLDET</sequence>
<reference evidence="1 2" key="1">
    <citation type="journal article" date="2019" name="Sci. Rep.">
        <title>Orb-weaving spider Araneus ventricosus genome elucidates the spidroin gene catalogue.</title>
        <authorList>
            <person name="Kono N."/>
            <person name="Nakamura H."/>
            <person name="Ohtoshi R."/>
            <person name="Moran D.A.P."/>
            <person name="Shinohara A."/>
            <person name="Yoshida Y."/>
            <person name="Fujiwara M."/>
            <person name="Mori M."/>
            <person name="Tomita M."/>
            <person name="Arakawa K."/>
        </authorList>
    </citation>
    <scope>NUCLEOTIDE SEQUENCE [LARGE SCALE GENOMIC DNA]</scope>
</reference>
<dbReference type="Proteomes" id="UP000499080">
    <property type="component" value="Unassembled WGS sequence"/>
</dbReference>